<keyword evidence="4" id="KW-1185">Reference proteome</keyword>
<evidence type="ECO:0000259" key="2">
    <source>
        <dbReference type="Pfam" id="PF00582"/>
    </source>
</evidence>
<dbReference type="Proteomes" id="UP001179363">
    <property type="component" value="Unassembled WGS sequence"/>
</dbReference>
<name>A0ABS9EEM8_9FLAO</name>
<gene>
    <name evidence="3" type="ORF">L1I30_00990</name>
</gene>
<evidence type="ECO:0000313" key="3">
    <source>
        <dbReference type="EMBL" id="MCF4100230.1"/>
    </source>
</evidence>
<accession>A0ABS9EEM8</accession>
<dbReference type="PRINTS" id="PR01438">
    <property type="entry name" value="UNVRSLSTRESS"/>
</dbReference>
<proteinExistence type="inferred from homology"/>
<evidence type="ECO:0000313" key="4">
    <source>
        <dbReference type="Proteomes" id="UP001179363"/>
    </source>
</evidence>
<evidence type="ECO:0000256" key="1">
    <source>
        <dbReference type="ARBA" id="ARBA00008791"/>
    </source>
</evidence>
<dbReference type="Pfam" id="PF00582">
    <property type="entry name" value="Usp"/>
    <property type="match status" value="1"/>
</dbReference>
<dbReference type="PANTHER" id="PTHR46268:SF6">
    <property type="entry name" value="UNIVERSAL STRESS PROTEIN UP12"/>
    <property type="match status" value="1"/>
</dbReference>
<reference evidence="3" key="1">
    <citation type="submission" date="2022-01" db="EMBL/GenBank/DDBJ databases">
        <title>Gillisia lutea sp. nov., isolated from marine plastic residues from the Malvarosa beach (Valencia, Spain).</title>
        <authorList>
            <person name="Vidal-Verdu A."/>
            <person name="Molina-Menor E."/>
            <person name="Satari L."/>
            <person name="Pascual J."/>
            <person name="Pereto J."/>
            <person name="Porcar M."/>
        </authorList>
    </citation>
    <scope>NUCLEOTIDE SEQUENCE</scope>
    <source>
        <strain evidence="3">M10.2A</strain>
    </source>
</reference>
<dbReference type="InterPro" id="IPR006015">
    <property type="entry name" value="Universal_stress_UspA"/>
</dbReference>
<organism evidence="3 4">
    <name type="scientific">Gillisia lutea</name>
    <dbReference type="NCBI Taxonomy" id="2909668"/>
    <lineage>
        <taxon>Bacteria</taxon>
        <taxon>Pseudomonadati</taxon>
        <taxon>Bacteroidota</taxon>
        <taxon>Flavobacteriia</taxon>
        <taxon>Flavobacteriales</taxon>
        <taxon>Flavobacteriaceae</taxon>
        <taxon>Gillisia</taxon>
    </lineage>
</organism>
<dbReference type="CDD" id="cd00293">
    <property type="entry name" value="USP-like"/>
    <property type="match status" value="1"/>
</dbReference>
<dbReference type="SUPFAM" id="SSF52402">
    <property type="entry name" value="Adenine nucleotide alpha hydrolases-like"/>
    <property type="match status" value="2"/>
</dbReference>
<dbReference type="InterPro" id="IPR006016">
    <property type="entry name" value="UspA"/>
</dbReference>
<comment type="caution">
    <text evidence="3">The sequence shown here is derived from an EMBL/GenBank/DDBJ whole genome shotgun (WGS) entry which is preliminary data.</text>
</comment>
<sequence length="280" mass="32520">MKNILLPTDFSETSNNAIEYALKFFKDETCTFHLLSIYKVWEYTTDNLMQASPDNSLYESLLSESKKKLAVLAEELEKRSITRKFKFNTITDYDVFTDAINQVIELKNIDLIVMGSDGATGAVEILFGSHVLRVSRKVDCPLLIIPKDYVFRQPKNILLTIDYDTYFDPAAVKPLMDLIFNKKLHLHALRMMPENIEPAEKSIEKMKVQKHFKEAECSYYTLQGVSTEDAVYIITQVLKMDMNLMLARKKLFIERFLYGSHISKIIYRTRIPLLMINEDE</sequence>
<comment type="similarity">
    <text evidence="1">Belongs to the universal stress protein A family.</text>
</comment>
<dbReference type="RefSeq" id="WP_236132380.1">
    <property type="nucleotide sequence ID" value="NZ_JAKGTH010000006.1"/>
</dbReference>
<dbReference type="EMBL" id="JAKGTH010000006">
    <property type="protein sequence ID" value="MCF4100230.1"/>
    <property type="molecule type" value="Genomic_DNA"/>
</dbReference>
<dbReference type="PANTHER" id="PTHR46268">
    <property type="entry name" value="STRESS RESPONSE PROTEIN NHAX"/>
    <property type="match status" value="1"/>
</dbReference>
<dbReference type="Gene3D" id="3.40.50.12370">
    <property type="match status" value="1"/>
</dbReference>
<feature type="domain" description="UspA" evidence="2">
    <location>
        <begin position="1"/>
        <end position="146"/>
    </location>
</feature>
<protein>
    <submittedName>
        <fullName evidence="3">Universal stress protein</fullName>
    </submittedName>
</protein>